<reference evidence="2 3" key="1">
    <citation type="submission" date="2024-01" db="EMBL/GenBank/DDBJ databases">
        <title>The genome of the rayed Mediterranean limpet Patella caerulea (Linnaeus, 1758).</title>
        <authorList>
            <person name="Anh-Thu Weber A."/>
            <person name="Halstead-Nussloch G."/>
        </authorList>
    </citation>
    <scope>NUCLEOTIDE SEQUENCE [LARGE SCALE GENOMIC DNA]</scope>
    <source>
        <strain evidence="2">AATW-2023a</strain>
        <tissue evidence="2">Whole specimen</tissue>
    </source>
</reference>
<organism evidence="2 3">
    <name type="scientific">Patella caerulea</name>
    <name type="common">Rayed Mediterranean limpet</name>
    <dbReference type="NCBI Taxonomy" id="87958"/>
    <lineage>
        <taxon>Eukaryota</taxon>
        <taxon>Metazoa</taxon>
        <taxon>Spiralia</taxon>
        <taxon>Lophotrochozoa</taxon>
        <taxon>Mollusca</taxon>
        <taxon>Gastropoda</taxon>
        <taxon>Patellogastropoda</taxon>
        <taxon>Patelloidea</taxon>
        <taxon>Patellidae</taxon>
        <taxon>Patella</taxon>
    </lineage>
</organism>
<accession>A0AAN8K775</accession>
<dbReference type="GO" id="GO:0006644">
    <property type="term" value="P:phospholipid metabolic process"/>
    <property type="evidence" value="ECO:0007669"/>
    <property type="project" value="InterPro"/>
</dbReference>
<keyword evidence="3" id="KW-1185">Reference proteome</keyword>
<keyword evidence="1" id="KW-0732">Signal</keyword>
<name>A0AAN8K775_PATCE</name>
<dbReference type="GO" id="GO:0004623">
    <property type="term" value="F:phospholipase A2 activity"/>
    <property type="evidence" value="ECO:0007669"/>
    <property type="project" value="InterPro"/>
</dbReference>
<gene>
    <name evidence="2" type="ORF">SNE40_003017</name>
</gene>
<dbReference type="PANTHER" id="PTHR37687:SF1">
    <property type="entry name" value="AGAP006772-PA"/>
    <property type="match status" value="1"/>
</dbReference>
<dbReference type="InterPro" id="IPR036444">
    <property type="entry name" value="PLipase_A2_dom_sf"/>
</dbReference>
<feature type="signal peptide" evidence="1">
    <location>
        <begin position="1"/>
        <end position="22"/>
    </location>
</feature>
<proteinExistence type="predicted"/>
<evidence type="ECO:0000313" key="2">
    <source>
        <dbReference type="EMBL" id="KAK6191287.1"/>
    </source>
</evidence>
<dbReference type="Gene3D" id="1.20.90.10">
    <property type="entry name" value="Phospholipase A2 domain"/>
    <property type="match status" value="1"/>
</dbReference>
<dbReference type="AlphaFoldDB" id="A0AAN8K775"/>
<dbReference type="InterPro" id="IPR038875">
    <property type="entry name" value="PLA2_conodipine-like"/>
</dbReference>
<dbReference type="SUPFAM" id="SSF48619">
    <property type="entry name" value="Phospholipase A2, PLA2"/>
    <property type="match status" value="1"/>
</dbReference>
<protein>
    <submittedName>
        <fullName evidence="2">Uncharacterized protein</fullName>
    </submittedName>
</protein>
<feature type="chain" id="PRO_5042993945" evidence="1">
    <location>
        <begin position="23"/>
        <end position="164"/>
    </location>
</feature>
<evidence type="ECO:0000256" key="1">
    <source>
        <dbReference type="SAM" id="SignalP"/>
    </source>
</evidence>
<dbReference type="EMBL" id="JAZGQO010000002">
    <property type="protein sequence ID" value="KAK6191287.1"/>
    <property type="molecule type" value="Genomic_DNA"/>
</dbReference>
<dbReference type="Proteomes" id="UP001347796">
    <property type="component" value="Unassembled WGS sequence"/>
</dbReference>
<dbReference type="PANTHER" id="PTHR37687">
    <property type="entry name" value="AGAP006772-PA"/>
    <property type="match status" value="1"/>
</dbReference>
<dbReference type="Pfam" id="PF09056">
    <property type="entry name" value="Phospholip_A2_3"/>
    <property type="match status" value="1"/>
</dbReference>
<sequence length="164" mass="18264">MELHKVLSVALLVIIALQCSIAGIIPQLPGNNPQSQPIVTPTNNAAKHDKCSNKTFGITECHPPLLSQQMIHQNYTDAFSPACTRHDICYKCGKKFHRSRDHCEVKFLEDMTKICETLDGIYDVNICGGVAGTFYAQVFRSGKANYHEIPLEFCSEFWVAVCMG</sequence>
<evidence type="ECO:0000313" key="3">
    <source>
        <dbReference type="Proteomes" id="UP001347796"/>
    </source>
</evidence>
<dbReference type="GO" id="GO:0050482">
    <property type="term" value="P:arachidonate secretion"/>
    <property type="evidence" value="ECO:0007669"/>
    <property type="project" value="InterPro"/>
</dbReference>
<dbReference type="InterPro" id="IPR015141">
    <property type="entry name" value="PLipase_A2_prok/fun"/>
</dbReference>
<comment type="caution">
    <text evidence="2">The sequence shown here is derived from an EMBL/GenBank/DDBJ whole genome shotgun (WGS) entry which is preliminary data.</text>
</comment>